<reference evidence="1" key="1">
    <citation type="submission" date="2016-08" db="EMBL/GenBank/DDBJ databases">
        <authorList>
            <person name="Seilhamer J.J."/>
        </authorList>
    </citation>
    <scope>NUCLEOTIDE SEQUENCE</scope>
    <source>
        <strain evidence="1">86</strain>
    </source>
</reference>
<gene>
    <name evidence="1" type="ORF">KL86PLE_100228</name>
</gene>
<proteinExistence type="predicted"/>
<dbReference type="EMBL" id="FMJD01000002">
    <property type="protein sequence ID" value="SCM71476.1"/>
    <property type="molecule type" value="Genomic_DNA"/>
</dbReference>
<dbReference type="RefSeq" id="WP_288199033.1">
    <property type="nucleotide sequence ID" value="NZ_LT608334.1"/>
</dbReference>
<dbReference type="AlphaFoldDB" id="A0A212L1T7"/>
<sequence length="442" mass="43262">MSQFDFGAIDPSSMSGTELAAALGSFRDALNSHHSGESRPSYVQEGMIWVSKAATPYTAYFFDGTTDIALFTIDPSTHAKTVPDYAPLASPGLSGTPTAPTQSAKNSSTRLATTAFVQGEKGYKRGVTVLTASTTLGSAHLGNLVVCNSASATTMTLPAASSYTQGILSLVNINTGLVTLSGSIIYDGATVTSLTLPAGASIDLVSNGTSWVAIQQTLPVKEDAEWITGTNTVPAPISPAQLDAAVAALAGGGAISYQEILTSGVWTKPADLSPDALIISLLWGGGGGGYNSGASRGGGGGGSCAWAIWKASALPDEVSVTIGAGGGPASAGGTTYFNDLYAVGGAGGTSATSVGGDSGFGAAFAGGAGGSGASSPSAGGNSIWGGAGGAGQYNSITRAGGNSIIGGDGSGNLNSFTPEVPGGGGSNNASGAAGMVRLFIIE</sequence>
<evidence type="ECO:0000313" key="1">
    <source>
        <dbReference type="EMBL" id="SCM71476.1"/>
    </source>
</evidence>
<name>A0A212L1T7_9HYPH</name>
<organism evidence="1">
    <name type="scientific">uncultured Pleomorphomonas sp</name>
    <dbReference type="NCBI Taxonomy" id="442121"/>
    <lineage>
        <taxon>Bacteria</taxon>
        <taxon>Pseudomonadati</taxon>
        <taxon>Pseudomonadota</taxon>
        <taxon>Alphaproteobacteria</taxon>
        <taxon>Hyphomicrobiales</taxon>
        <taxon>Pleomorphomonadaceae</taxon>
        <taxon>Pleomorphomonas</taxon>
        <taxon>environmental samples</taxon>
    </lineage>
</organism>
<accession>A0A212L1T7</accession>
<protein>
    <submittedName>
        <fullName evidence="1">Uncharacterized protein</fullName>
    </submittedName>
</protein>